<name>A0A067QNH2_9AGAM</name>
<dbReference type="Gene3D" id="1.20.1280.50">
    <property type="match status" value="1"/>
</dbReference>
<sequence>MDTAWLHEYLARNEPLLRDITTRVGKAQKELLQLEVRRLQLLAFVVPALKERDDLRERVQNARQAIRSPIIRLPVEIMSEIFIACLPDRPAWYPHKKNTICVVTHVCRHWRQIALSTPSLWCHFMIVHPSQVEGRIFQREYLQTMLLRSGNLPLSFSMVFDQYEATYDLLLPAIERWQHVRLYGPVQYASGILENNPGAFPMLETLVIAPLRATVSSRLEPTTPFQITHAPRLRALILGQFAHPSLLILPWSQLTQLTLRCSIPLSEYPAFLRKCPNLVNCELDIQYRIVPDLPFPLTSLVLQHLQTLVVWSERPFQTLLDSLVLPALRELSFEAPHIQRHPPISSPSSLLTRSTCLLQKLSFLWCAVSQDEFLECLALSPTLSELALRGSDLSFAKPFLDSFNPDTPTSAMVPQLASLSITGGSQKFCADLSAELFAGMVTNRWTAFTSDASEALASVREEDKGKPLRVFGFTSLSIRSIPADLGREIWTRLCRCRNEGLEVNWSEPV</sequence>
<dbReference type="EMBL" id="KL197709">
    <property type="protein sequence ID" value="KDQ65107.1"/>
    <property type="molecule type" value="Genomic_DNA"/>
</dbReference>
<dbReference type="OrthoDB" id="3030719at2759"/>
<dbReference type="STRING" id="933084.A0A067QNH2"/>
<evidence type="ECO:0000259" key="1">
    <source>
        <dbReference type="Pfam" id="PF12937"/>
    </source>
</evidence>
<dbReference type="Pfam" id="PF12937">
    <property type="entry name" value="F-box-like"/>
    <property type="match status" value="1"/>
</dbReference>
<dbReference type="Gene3D" id="3.80.10.10">
    <property type="entry name" value="Ribonuclease Inhibitor"/>
    <property type="match status" value="1"/>
</dbReference>
<reference evidence="3" key="1">
    <citation type="journal article" date="2014" name="Proc. Natl. Acad. Sci. U.S.A.">
        <title>Extensive sampling of basidiomycete genomes demonstrates inadequacy of the white-rot/brown-rot paradigm for wood decay fungi.</title>
        <authorList>
            <person name="Riley R."/>
            <person name="Salamov A.A."/>
            <person name="Brown D.W."/>
            <person name="Nagy L.G."/>
            <person name="Floudas D."/>
            <person name="Held B.W."/>
            <person name="Levasseur A."/>
            <person name="Lombard V."/>
            <person name="Morin E."/>
            <person name="Otillar R."/>
            <person name="Lindquist E.A."/>
            <person name="Sun H."/>
            <person name="LaButti K.M."/>
            <person name="Schmutz J."/>
            <person name="Jabbour D."/>
            <person name="Luo H."/>
            <person name="Baker S.E."/>
            <person name="Pisabarro A.G."/>
            <person name="Walton J.D."/>
            <person name="Blanchette R.A."/>
            <person name="Henrissat B."/>
            <person name="Martin F."/>
            <person name="Cullen D."/>
            <person name="Hibbett D.S."/>
            <person name="Grigoriev I.V."/>
        </authorList>
    </citation>
    <scope>NUCLEOTIDE SEQUENCE [LARGE SCALE GENOMIC DNA]</scope>
    <source>
        <strain evidence="3">MUCL 33604</strain>
    </source>
</reference>
<dbReference type="SUPFAM" id="SSF52058">
    <property type="entry name" value="L domain-like"/>
    <property type="match status" value="1"/>
</dbReference>
<gene>
    <name evidence="2" type="ORF">JAAARDRAFT_202338</name>
</gene>
<dbReference type="InterPro" id="IPR032675">
    <property type="entry name" value="LRR_dom_sf"/>
</dbReference>
<accession>A0A067QNH2</accession>
<dbReference type="Proteomes" id="UP000027265">
    <property type="component" value="Unassembled WGS sequence"/>
</dbReference>
<evidence type="ECO:0000313" key="3">
    <source>
        <dbReference type="Proteomes" id="UP000027265"/>
    </source>
</evidence>
<dbReference type="HOGENOM" id="CLU_018544_12_0_1"/>
<dbReference type="InterPro" id="IPR001810">
    <property type="entry name" value="F-box_dom"/>
</dbReference>
<keyword evidence="3" id="KW-1185">Reference proteome</keyword>
<dbReference type="AlphaFoldDB" id="A0A067QNH2"/>
<feature type="domain" description="F-box" evidence="1">
    <location>
        <begin position="71"/>
        <end position="124"/>
    </location>
</feature>
<proteinExistence type="predicted"/>
<dbReference type="InParanoid" id="A0A067QNH2"/>
<evidence type="ECO:0000313" key="2">
    <source>
        <dbReference type="EMBL" id="KDQ65107.1"/>
    </source>
</evidence>
<protein>
    <recommendedName>
        <fullName evidence="1">F-box domain-containing protein</fullName>
    </recommendedName>
</protein>
<organism evidence="2 3">
    <name type="scientific">Jaapia argillacea MUCL 33604</name>
    <dbReference type="NCBI Taxonomy" id="933084"/>
    <lineage>
        <taxon>Eukaryota</taxon>
        <taxon>Fungi</taxon>
        <taxon>Dikarya</taxon>
        <taxon>Basidiomycota</taxon>
        <taxon>Agaricomycotina</taxon>
        <taxon>Agaricomycetes</taxon>
        <taxon>Agaricomycetidae</taxon>
        <taxon>Jaapiales</taxon>
        <taxon>Jaapiaceae</taxon>
        <taxon>Jaapia</taxon>
    </lineage>
</organism>